<protein>
    <recommendedName>
        <fullName evidence="2">AttH domain-containing protein</fullName>
    </recommendedName>
</protein>
<evidence type="ECO:0000313" key="3">
    <source>
        <dbReference type="EMBL" id="RXJ72786.1"/>
    </source>
</evidence>
<keyword evidence="1" id="KW-0732">Signal</keyword>
<dbReference type="RefSeq" id="WP_129122632.1">
    <property type="nucleotide sequence ID" value="NZ_PEIB01000015.1"/>
</dbReference>
<dbReference type="PANTHER" id="PTHR38591:SF1">
    <property type="entry name" value="BLL1000 PROTEIN"/>
    <property type="match status" value="1"/>
</dbReference>
<dbReference type="EMBL" id="PEIB01000015">
    <property type="protein sequence ID" value="RXJ72786.1"/>
    <property type="molecule type" value="Genomic_DNA"/>
</dbReference>
<evidence type="ECO:0000256" key="1">
    <source>
        <dbReference type="SAM" id="SignalP"/>
    </source>
</evidence>
<name>A0A4Q0YPC9_9GAMM</name>
<dbReference type="AlphaFoldDB" id="A0A4Q0YPC9"/>
<dbReference type="SUPFAM" id="SSF159245">
    <property type="entry name" value="AttH-like"/>
    <property type="match status" value="1"/>
</dbReference>
<dbReference type="Pfam" id="PF07143">
    <property type="entry name" value="CrtC"/>
    <property type="match status" value="1"/>
</dbReference>
<dbReference type="Gene3D" id="2.40.370.10">
    <property type="entry name" value="AttH-like domain"/>
    <property type="match status" value="2"/>
</dbReference>
<feature type="chain" id="PRO_5020399529" description="AttH domain-containing protein" evidence="1">
    <location>
        <begin position="24"/>
        <end position="347"/>
    </location>
</feature>
<dbReference type="PANTHER" id="PTHR38591">
    <property type="entry name" value="HYDROLASE"/>
    <property type="match status" value="1"/>
</dbReference>
<reference evidence="3 4" key="1">
    <citation type="submission" date="2017-10" db="EMBL/GenBank/DDBJ databases">
        <title>Nyctiphanis sp. nov., isolated from the stomach of the euphausiid Nyctiphanes simplex (Hansen, 1911) in the Gulf of California.</title>
        <authorList>
            <person name="Gomez-Gil B."/>
            <person name="Aguilar-Mendez M."/>
            <person name="Lopez-Cortes A."/>
            <person name="Gomez-Gutierrez J."/>
            <person name="Roque A."/>
            <person name="Lang E."/>
            <person name="Gonzalez-Castillo A."/>
        </authorList>
    </citation>
    <scope>NUCLEOTIDE SEQUENCE [LARGE SCALE GENOMIC DNA]</scope>
    <source>
        <strain evidence="3 4">CAIM 600</strain>
    </source>
</reference>
<gene>
    <name evidence="3" type="ORF">CS022_13040</name>
</gene>
<dbReference type="Pfam" id="PF17186">
    <property type="entry name" value="Lipocalin_9"/>
    <property type="match status" value="1"/>
</dbReference>
<evidence type="ECO:0000259" key="2">
    <source>
        <dbReference type="Pfam" id="PF07143"/>
    </source>
</evidence>
<accession>A0A4Q0YPC9</accession>
<dbReference type="InterPro" id="IPR010791">
    <property type="entry name" value="AttH_dom"/>
</dbReference>
<keyword evidence="4" id="KW-1185">Reference proteome</keyword>
<evidence type="ECO:0000313" key="4">
    <source>
        <dbReference type="Proteomes" id="UP000290287"/>
    </source>
</evidence>
<dbReference type="InterPro" id="IPR023374">
    <property type="entry name" value="AttH-like_dom_sf"/>
</dbReference>
<sequence length="347" mass="39737">MNTITRYVMVLLLFMLNINTANAENRFFFHHNPPIEFPRDEAAHDGIAEWWYWTGNVQDDEGNTYGFQLTFFNMASFFGFSTLSTHVAITDLSTGRHHHSENFQFFHRPNKRRLNIASRIGSAERFPDGRYEISGDAEGIEYRFTLNDIKGAILHDDDGIVSIGAHAGTGYYYSRPRMDVQGTIKKGGVTANVNGSTWMDHVWGHFVPIFIKGWDWFSIQLDDNSEIMFWIFRRDEENPYDIELAYGTYIDSDGNASKLSQEQVDVNVLDWWQGQETNGLYPQNWTMSIPHLGFSANINATLPEQEMPNALWNYWEGLISIDGTKAGNEINGKGYVELSGYSGGWFQ</sequence>
<proteinExistence type="predicted"/>
<feature type="domain" description="AttH" evidence="2">
    <location>
        <begin position="49"/>
        <end position="204"/>
    </location>
</feature>
<dbReference type="OrthoDB" id="9770826at2"/>
<comment type="caution">
    <text evidence="3">The sequence shown here is derived from an EMBL/GenBank/DDBJ whole genome shotgun (WGS) entry which is preliminary data.</text>
</comment>
<feature type="signal peptide" evidence="1">
    <location>
        <begin position="1"/>
        <end position="23"/>
    </location>
</feature>
<organism evidence="3 4">
    <name type="scientific">Veronia nyctiphanis</name>
    <dbReference type="NCBI Taxonomy" id="1278244"/>
    <lineage>
        <taxon>Bacteria</taxon>
        <taxon>Pseudomonadati</taxon>
        <taxon>Pseudomonadota</taxon>
        <taxon>Gammaproteobacteria</taxon>
        <taxon>Vibrionales</taxon>
        <taxon>Vibrionaceae</taxon>
        <taxon>Veronia</taxon>
    </lineage>
</organism>
<dbReference type="Proteomes" id="UP000290287">
    <property type="component" value="Unassembled WGS sequence"/>
</dbReference>